<dbReference type="PROSITE" id="PS51094">
    <property type="entry name" value="PTS_EIIA_TYPE_2"/>
    <property type="match status" value="1"/>
</dbReference>
<sequence>MGVLEILSADHVSVANEAEGVVRSKSDALRRLAELLARGMAPPTPASEIERVLVERENLQSTGVGGGVAIPHGALEGLDRHVGAVLLCPHPIDFDAIDRAPVGILFAVVGPKRAAGEHLKTLARVSRLLRDDEFRKRLLLAPSGGDAFAIIAAEEGRGP</sequence>
<dbReference type="SUPFAM" id="SSF55804">
    <property type="entry name" value="Phoshotransferase/anion transport protein"/>
    <property type="match status" value="1"/>
</dbReference>
<dbReference type="PANTHER" id="PTHR47738:SF1">
    <property type="entry name" value="NITROGEN REGULATORY PROTEIN"/>
    <property type="match status" value="1"/>
</dbReference>
<protein>
    <submittedName>
        <fullName evidence="2">Nitrogen regulatory IIA protein</fullName>
    </submittedName>
</protein>
<dbReference type="CDD" id="cd00211">
    <property type="entry name" value="PTS_IIA_fru"/>
    <property type="match status" value="1"/>
</dbReference>
<dbReference type="AlphaFoldDB" id="A0A6N7PTY3"/>
<dbReference type="InterPro" id="IPR016152">
    <property type="entry name" value="PTrfase/Anion_transptr"/>
</dbReference>
<evidence type="ECO:0000313" key="2">
    <source>
        <dbReference type="EMBL" id="MRG92271.1"/>
    </source>
</evidence>
<name>A0A6N7PTY3_9BACT</name>
<dbReference type="Gene3D" id="3.40.930.10">
    <property type="entry name" value="Mannitol-specific EII, Chain A"/>
    <property type="match status" value="1"/>
</dbReference>
<evidence type="ECO:0000313" key="3">
    <source>
        <dbReference type="Proteomes" id="UP000440224"/>
    </source>
</evidence>
<dbReference type="RefSeq" id="WP_153819091.1">
    <property type="nucleotide sequence ID" value="NZ_WJIE01000002.1"/>
</dbReference>
<dbReference type="EMBL" id="WJIE01000002">
    <property type="protein sequence ID" value="MRG92271.1"/>
    <property type="molecule type" value="Genomic_DNA"/>
</dbReference>
<dbReference type="InterPro" id="IPR002178">
    <property type="entry name" value="PTS_EIIA_type-2_dom"/>
</dbReference>
<dbReference type="Proteomes" id="UP000440224">
    <property type="component" value="Unassembled WGS sequence"/>
</dbReference>
<feature type="domain" description="PTS EIIA type-2" evidence="1">
    <location>
        <begin position="5"/>
        <end position="154"/>
    </location>
</feature>
<dbReference type="PROSITE" id="PS00372">
    <property type="entry name" value="PTS_EIIA_TYPE_2_HIS"/>
    <property type="match status" value="1"/>
</dbReference>
<reference evidence="2 3" key="1">
    <citation type="submission" date="2019-10" db="EMBL/GenBank/DDBJ databases">
        <title>A soil myxobacterium in the family Polyangiaceae.</title>
        <authorList>
            <person name="Li Y."/>
            <person name="Wang J."/>
        </authorList>
    </citation>
    <scope>NUCLEOTIDE SEQUENCE [LARGE SCALE GENOMIC DNA]</scope>
    <source>
        <strain evidence="2 3">DSM 14734</strain>
    </source>
</reference>
<dbReference type="GO" id="GO:0030295">
    <property type="term" value="F:protein kinase activator activity"/>
    <property type="evidence" value="ECO:0007669"/>
    <property type="project" value="TreeGrafter"/>
</dbReference>
<evidence type="ECO:0000259" key="1">
    <source>
        <dbReference type="PROSITE" id="PS51094"/>
    </source>
</evidence>
<dbReference type="OrthoDB" id="95460at2"/>
<proteinExistence type="predicted"/>
<gene>
    <name evidence="2" type="ORF">GF068_10065</name>
</gene>
<dbReference type="PANTHER" id="PTHR47738">
    <property type="entry name" value="PTS SYSTEM FRUCTOSE-LIKE EIIA COMPONENT-RELATED"/>
    <property type="match status" value="1"/>
</dbReference>
<comment type="caution">
    <text evidence="2">The sequence shown here is derived from an EMBL/GenBank/DDBJ whole genome shotgun (WGS) entry which is preliminary data.</text>
</comment>
<dbReference type="Pfam" id="PF00359">
    <property type="entry name" value="PTS_EIIA_2"/>
    <property type="match status" value="1"/>
</dbReference>
<keyword evidence="3" id="KW-1185">Reference proteome</keyword>
<organism evidence="2 3">
    <name type="scientific">Polyangium spumosum</name>
    <dbReference type="NCBI Taxonomy" id="889282"/>
    <lineage>
        <taxon>Bacteria</taxon>
        <taxon>Pseudomonadati</taxon>
        <taxon>Myxococcota</taxon>
        <taxon>Polyangia</taxon>
        <taxon>Polyangiales</taxon>
        <taxon>Polyangiaceae</taxon>
        <taxon>Polyangium</taxon>
    </lineage>
</organism>
<dbReference type="InterPro" id="IPR051541">
    <property type="entry name" value="PTS_SugarTrans_NitroReg"/>
</dbReference>
<accession>A0A6N7PTY3</accession>